<dbReference type="Proteomes" id="UP001595660">
    <property type="component" value="Unassembled WGS sequence"/>
</dbReference>
<evidence type="ECO:0000313" key="3">
    <source>
        <dbReference type="Proteomes" id="UP001595660"/>
    </source>
</evidence>
<keyword evidence="1" id="KW-0812">Transmembrane</keyword>
<feature type="transmembrane region" description="Helical" evidence="1">
    <location>
        <begin position="43"/>
        <end position="61"/>
    </location>
</feature>
<keyword evidence="3" id="KW-1185">Reference proteome</keyword>
<organism evidence="2 3">
    <name type="scientific">Halobacterium litoreum</name>
    <dbReference type="NCBI Taxonomy" id="2039234"/>
    <lineage>
        <taxon>Archaea</taxon>
        <taxon>Methanobacteriati</taxon>
        <taxon>Methanobacteriota</taxon>
        <taxon>Stenosarchaea group</taxon>
        <taxon>Halobacteria</taxon>
        <taxon>Halobacteriales</taxon>
        <taxon>Halobacteriaceae</taxon>
        <taxon>Halobacterium</taxon>
    </lineage>
</organism>
<dbReference type="GeneID" id="69118406"/>
<keyword evidence="1" id="KW-1133">Transmembrane helix</keyword>
<evidence type="ECO:0000313" key="2">
    <source>
        <dbReference type="EMBL" id="MFC3478584.1"/>
    </source>
</evidence>
<dbReference type="AlphaFoldDB" id="A0ABD5NHX7"/>
<dbReference type="RefSeq" id="WP_232570125.1">
    <property type="nucleotide sequence ID" value="NZ_CP089466.1"/>
</dbReference>
<comment type="caution">
    <text evidence="2">The sequence shown here is derived from an EMBL/GenBank/DDBJ whole genome shotgun (WGS) entry which is preliminary data.</text>
</comment>
<name>A0ABD5NHX7_9EURY</name>
<dbReference type="EMBL" id="JBHRWN010000002">
    <property type="protein sequence ID" value="MFC3478584.1"/>
    <property type="molecule type" value="Genomic_DNA"/>
</dbReference>
<protein>
    <submittedName>
        <fullName evidence="2">Uncharacterized protein</fullName>
    </submittedName>
</protein>
<proteinExistence type="predicted"/>
<reference evidence="2 3" key="1">
    <citation type="journal article" date="2019" name="Int. J. Syst. Evol. Microbiol.">
        <title>The Global Catalogue of Microorganisms (GCM) 10K type strain sequencing project: providing services to taxonomists for standard genome sequencing and annotation.</title>
        <authorList>
            <consortium name="The Broad Institute Genomics Platform"/>
            <consortium name="The Broad Institute Genome Sequencing Center for Infectious Disease"/>
            <person name="Wu L."/>
            <person name="Ma J."/>
        </authorList>
    </citation>
    <scope>NUCLEOTIDE SEQUENCE [LARGE SCALE GENOMIC DNA]</scope>
    <source>
        <strain evidence="2 3">CGMCC 1.12562</strain>
    </source>
</reference>
<accession>A0ABD5NHX7</accession>
<sequence>MSDAPPVDAASPTSDLRPALTGIAFVLSGIQLTLVGLFGGSSFLAVVTGFALSAGGVLRALTA</sequence>
<keyword evidence="1" id="KW-0472">Membrane</keyword>
<gene>
    <name evidence="2" type="ORF">ACFOKC_12705</name>
</gene>
<evidence type="ECO:0000256" key="1">
    <source>
        <dbReference type="SAM" id="Phobius"/>
    </source>
</evidence>